<evidence type="ECO:0000313" key="7">
    <source>
        <dbReference type="EMBL" id="MES5150518.1"/>
    </source>
</evidence>
<evidence type="ECO:0000313" key="9">
    <source>
        <dbReference type="EMBL" id="TDN28170.1"/>
    </source>
</evidence>
<dbReference type="AlphaFoldDB" id="A0A4Q0LNR6"/>
<evidence type="ECO:0000313" key="8">
    <source>
        <dbReference type="EMBL" id="RXF53100.1"/>
    </source>
</evidence>
<evidence type="ECO:0000313" key="4">
    <source>
        <dbReference type="EMBL" id="MES5149747.1"/>
    </source>
</evidence>
<gene>
    <name evidence="4" type="ORF">ABVC42_07390</name>
    <name evidence="5" type="ORF">ABVC42_07725</name>
    <name evidence="6" type="ORF">ABVC42_08730</name>
    <name evidence="7" type="ORF">ABVC42_11560</name>
    <name evidence="9" type="ORF">CEE75_13410</name>
    <name evidence="8" type="ORF">ERD32_12805</name>
    <name evidence="3" type="ORF">RON39_11590</name>
</gene>
<dbReference type="NCBIfam" id="NF033542">
    <property type="entry name" value="transpos_IS110"/>
    <property type="match status" value="1"/>
</dbReference>
<dbReference type="Pfam" id="PF02371">
    <property type="entry name" value="Transposase_20"/>
    <property type="match status" value="1"/>
</dbReference>
<comment type="caution">
    <text evidence="8">The sequence shown here is derived from an EMBL/GenBank/DDBJ whole genome shotgun (WGS) entry which is preliminary data.</text>
</comment>
<keyword evidence="12" id="KW-1185">Reference proteome</keyword>
<dbReference type="PANTHER" id="PTHR33055">
    <property type="entry name" value="TRANSPOSASE FOR INSERTION SEQUENCE ELEMENT IS1111A"/>
    <property type="match status" value="1"/>
</dbReference>
<evidence type="ECO:0000313" key="12">
    <source>
        <dbReference type="Proteomes" id="UP001434419"/>
    </source>
</evidence>
<reference evidence="4" key="4">
    <citation type="submission" date="2024-06" db="EMBL/GenBank/DDBJ databases">
        <title>Vaginal Lactobacillus fatty acid response mechanisms reveal a metabolite-targeted strategy for bacterial vaginosis treatment.</title>
        <authorList>
            <person name="Zhu M."/>
            <person name="Blainey P.C."/>
            <person name="Bloom S.M."/>
            <person name="Kwon D.S."/>
        </authorList>
    </citation>
    <scope>NUCLEOTIDE SEQUENCE</scope>
    <source>
        <strain evidence="4">194_F1_1</strain>
    </source>
</reference>
<dbReference type="GO" id="GO:0006313">
    <property type="term" value="P:DNA transposition"/>
    <property type="evidence" value="ECO:0007669"/>
    <property type="project" value="InterPro"/>
</dbReference>
<evidence type="ECO:0000313" key="6">
    <source>
        <dbReference type="EMBL" id="MES5149988.1"/>
    </source>
</evidence>
<dbReference type="GO" id="GO:0004803">
    <property type="term" value="F:transposase activity"/>
    <property type="evidence" value="ECO:0007669"/>
    <property type="project" value="InterPro"/>
</dbReference>
<accession>A0A4Q0LNR6</accession>
<dbReference type="Proteomes" id="UP001434419">
    <property type="component" value="Unassembled WGS sequence"/>
</dbReference>
<evidence type="ECO:0000259" key="2">
    <source>
        <dbReference type="Pfam" id="PF02371"/>
    </source>
</evidence>
<reference evidence="8 10" key="2">
    <citation type="submission" date="2019-01" db="EMBL/GenBank/DDBJ databases">
        <title>The genome sequence of Lactobacillus crispatus L49.</title>
        <authorList>
            <person name="Zhong J."/>
            <person name="Zhang J."/>
        </authorList>
    </citation>
    <scope>NUCLEOTIDE SEQUENCE [LARGE SCALE GENOMIC DNA]</scope>
    <source>
        <strain evidence="8 10">L49</strain>
    </source>
</reference>
<dbReference type="EMBL" id="JBETVU010000012">
    <property type="protein sequence ID" value="MES5149988.1"/>
    <property type="molecule type" value="Genomic_DNA"/>
</dbReference>
<name>A0A4Q0LNR6_9LACO</name>
<sequence length="413" mass="47645">MKLFVGIDVSSKDLQVVALDSEDQNKRLINDSFVNDLYGASELKKQILDLAQNKHYDQIIIGMEATSIYSFHPAYFFQNDEDLQKLNVETDVINPKETSRFHKVFEESKTDPLDAYYIALYLSFGHYRVSIARQDNYLALERLTRTRYELVQELTRTKQHFIEALYYRVNKLITVDKDKINTPLFGATMMSIVTDSKTLDEIADMPTEDLISYLQVKGRGRFSDPDTLAKAIKKAVRGSYRLGKVMTDSIDAVLSVHYNMIQSFNESIKDLEKAIDRIVDALPESKILESIPGIGKTYTAGIIAEIGSIDRFDKEEQLAKYAGLTWNQYQSGDHSNEHTPMARTGNRYLRYYLIEAANLARLHDPVFKKYYQKKYDEAVYSPHKRACTLTARKLVRVIFKLLKDDKLYRTPRS</sequence>
<reference evidence="3" key="3">
    <citation type="submission" date="2023-08" db="EMBL/GenBank/DDBJ databases">
        <title>Lactobacillus from the Female Urinary Tract.</title>
        <authorList>
            <person name="Stegman N."/>
            <person name="Jackson B."/>
            <person name="Steiling M."/>
            <person name="Sedano C."/>
            <person name="Wolfe A."/>
            <person name="Putonti C."/>
        </authorList>
    </citation>
    <scope>NUCLEOTIDE SEQUENCE</scope>
    <source>
        <strain evidence="3">UMB5661</strain>
    </source>
</reference>
<feature type="domain" description="Transposase IS110-like N-terminal" evidence="1">
    <location>
        <begin position="5"/>
        <end position="165"/>
    </location>
</feature>
<dbReference type="EMBL" id="NKLP01000314">
    <property type="protein sequence ID" value="TDN28170.1"/>
    <property type="molecule type" value="Genomic_DNA"/>
</dbReference>
<dbReference type="GO" id="GO:0003677">
    <property type="term" value="F:DNA binding"/>
    <property type="evidence" value="ECO:0007669"/>
    <property type="project" value="InterPro"/>
</dbReference>
<protein>
    <submittedName>
        <fullName evidence="8">IS110 family transposase</fullName>
    </submittedName>
</protein>
<dbReference type="InterPro" id="IPR003346">
    <property type="entry name" value="Transposase_20"/>
</dbReference>
<feature type="domain" description="Transposase IS116/IS110/IS902 C-terminal" evidence="2">
    <location>
        <begin position="286"/>
        <end position="372"/>
    </location>
</feature>
<dbReference type="InterPro" id="IPR047650">
    <property type="entry name" value="Transpos_IS110"/>
</dbReference>
<dbReference type="Pfam" id="PF01548">
    <property type="entry name" value="DEDD_Tnp_IS110"/>
    <property type="match status" value="1"/>
</dbReference>
<proteinExistence type="predicted"/>
<evidence type="ECO:0000313" key="11">
    <source>
        <dbReference type="Proteomes" id="UP000295195"/>
    </source>
</evidence>
<dbReference type="EMBL" id="JBETVU010000012">
    <property type="protein sequence ID" value="MES5149811.1"/>
    <property type="molecule type" value="Genomic_DNA"/>
</dbReference>
<evidence type="ECO:0000313" key="5">
    <source>
        <dbReference type="EMBL" id="MES5149811.1"/>
    </source>
</evidence>
<dbReference type="Proteomes" id="UP000295195">
    <property type="component" value="Unassembled WGS sequence"/>
</dbReference>
<evidence type="ECO:0000313" key="3">
    <source>
        <dbReference type="EMBL" id="MDT9610717.1"/>
    </source>
</evidence>
<dbReference type="RefSeq" id="WP_005722622.1">
    <property type="nucleotide sequence ID" value="NZ_CAZZQD010000001.1"/>
</dbReference>
<dbReference type="Proteomes" id="UP001253287">
    <property type="component" value="Unassembled WGS sequence"/>
</dbReference>
<dbReference type="EMBL" id="JBETVU010000012">
    <property type="protein sequence ID" value="MES5149747.1"/>
    <property type="molecule type" value="Genomic_DNA"/>
</dbReference>
<evidence type="ECO:0000313" key="10">
    <source>
        <dbReference type="Proteomes" id="UP000289808"/>
    </source>
</evidence>
<dbReference type="PANTHER" id="PTHR33055:SF13">
    <property type="entry name" value="TRANSPOSASE"/>
    <property type="match status" value="1"/>
</dbReference>
<organism evidence="8 10">
    <name type="scientific">Lactobacillus crispatus</name>
    <dbReference type="NCBI Taxonomy" id="47770"/>
    <lineage>
        <taxon>Bacteria</taxon>
        <taxon>Bacillati</taxon>
        <taxon>Bacillota</taxon>
        <taxon>Bacilli</taxon>
        <taxon>Lactobacillales</taxon>
        <taxon>Lactobacillaceae</taxon>
        <taxon>Lactobacillus</taxon>
    </lineage>
</organism>
<dbReference type="EMBL" id="JBETVU010000012">
    <property type="protein sequence ID" value="MES5150518.1"/>
    <property type="molecule type" value="Genomic_DNA"/>
</dbReference>
<evidence type="ECO:0000259" key="1">
    <source>
        <dbReference type="Pfam" id="PF01548"/>
    </source>
</evidence>
<dbReference type="EMBL" id="SCLX01000172">
    <property type="protein sequence ID" value="RXF53100.1"/>
    <property type="molecule type" value="Genomic_DNA"/>
</dbReference>
<reference evidence="9 11" key="1">
    <citation type="submission" date="2017-06" db="EMBL/GenBank/DDBJ databases">
        <authorList>
            <person name="Swanenburg J."/>
            <person name="Kort R."/>
        </authorList>
    </citation>
    <scope>NUCLEOTIDE SEQUENCE [LARGE SCALE GENOMIC DNA]</scope>
    <source>
        <strain evidence="9 11">RL05</strain>
    </source>
</reference>
<dbReference type="Proteomes" id="UP000289808">
    <property type="component" value="Unassembled WGS sequence"/>
</dbReference>
<dbReference type="InterPro" id="IPR002525">
    <property type="entry name" value="Transp_IS110-like_N"/>
</dbReference>
<dbReference type="EMBL" id="JAVTXN010000134">
    <property type="protein sequence ID" value="MDT9610717.1"/>
    <property type="molecule type" value="Genomic_DNA"/>
</dbReference>